<dbReference type="EMBL" id="JABEXW010000241">
    <property type="protein sequence ID" value="KAF4967380.1"/>
    <property type="molecule type" value="Genomic_DNA"/>
</dbReference>
<name>A0A8H4U078_9HYPO</name>
<sequence>MDMAISITPALRMTPARNGSSNNSSLNLEHHASRACVATRGRRRPRRIYRPAKNSLYDILWRYSGTSLFVRPICWIDLHALLLGVTWNKLPPCDIRTPPSSGDPNLTKTTKTLSNALTHILLSDSTGHGRRNAVETVLGTLWTAAFSKPQSSVKLHLYFGGRVYHHAVRAQAMWNSSSSPETRSSYSPFNSVLTQPTNSSNIVTQPYSTCNTANSPMICYVDKTQLDIDRADRFRVTRRTNGVVNGPVYRLLQRRARMVVPPNPDRDAYFVGVLLGMAQKHFYPTPPDTGRRESWISSPEKDTLEFIIYTGYVTKEFLTKFHDPFKAPLDDDDAAVSGLKIDYTKVPIWPIPDLQARLGKALGQDVVGTSDPEDKETRQGMPDKLGDGKRTREVPSEMIKMYPREESEEEPAITSKKRCRNIGRKMADIDDQELPREITGTLNAGCP</sequence>
<dbReference type="AlphaFoldDB" id="A0A8H4U078"/>
<dbReference type="OrthoDB" id="5236816at2759"/>
<gene>
    <name evidence="2" type="ORF">FSARC_5059</name>
</gene>
<reference evidence="2" key="2">
    <citation type="submission" date="2020-05" db="EMBL/GenBank/DDBJ databases">
        <authorList>
            <person name="Kim H.-S."/>
            <person name="Proctor R.H."/>
            <person name="Brown D.W."/>
        </authorList>
    </citation>
    <scope>NUCLEOTIDE SEQUENCE</scope>
    <source>
        <strain evidence="2">NRRL 20472</strain>
    </source>
</reference>
<keyword evidence="3" id="KW-1185">Reference proteome</keyword>
<feature type="compositionally biased region" description="Basic and acidic residues" evidence="1">
    <location>
        <begin position="384"/>
        <end position="395"/>
    </location>
</feature>
<proteinExistence type="predicted"/>
<feature type="compositionally biased region" description="Basic and acidic residues" evidence="1">
    <location>
        <begin position="425"/>
        <end position="436"/>
    </location>
</feature>
<evidence type="ECO:0000313" key="2">
    <source>
        <dbReference type="EMBL" id="KAF4967380.1"/>
    </source>
</evidence>
<evidence type="ECO:0000313" key="3">
    <source>
        <dbReference type="Proteomes" id="UP000622797"/>
    </source>
</evidence>
<feature type="region of interest" description="Disordered" evidence="1">
    <location>
        <begin position="365"/>
        <end position="447"/>
    </location>
</feature>
<dbReference type="Proteomes" id="UP000622797">
    <property type="component" value="Unassembled WGS sequence"/>
</dbReference>
<accession>A0A8H4U078</accession>
<protein>
    <submittedName>
        <fullName evidence="2">Uncharacterized protein</fullName>
    </submittedName>
</protein>
<evidence type="ECO:0000256" key="1">
    <source>
        <dbReference type="SAM" id="MobiDB-lite"/>
    </source>
</evidence>
<organism evidence="2 3">
    <name type="scientific">Fusarium sarcochroum</name>
    <dbReference type="NCBI Taxonomy" id="1208366"/>
    <lineage>
        <taxon>Eukaryota</taxon>
        <taxon>Fungi</taxon>
        <taxon>Dikarya</taxon>
        <taxon>Ascomycota</taxon>
        <taxon>Pezizomycotina</taxon>
        <taxon>Sordariomycetes</taxon>
        <taxon>Hypocreomycetidae</taxon>
        <taxon>Hypocreales</taxon>
        <taxon>Nectriaceae</taxon>
        <taxon>Fusarium</taxon>
        <taxon>Fusarium lateritium species complex</taxon>
    </lineage>
</organism>
<reference evidence="2" key="1">
    <citation type="journal article" date="2020" name="BMC Genomics">
        <title>Correction to: Identification and distribution of gene clusters required for synthesis of sphingolipid metabolism inhibitors in diverse species of the filamentous fungus Fusarium.</title>
        <authorList>
            <person name="Kim H.S."/>
            <person name="Lohmar J.M."/>
            <person name="Busman M."/>
            <person name="Brown D.W."/>
            <person name="Naumann T.A."/>
            <person name="Divon H.H."/>
            <person name="Lysoe E."/>
            <person name="Uhlig S."/>
            <person name="Proctor R.H."/>
        </authorList>
    </citation>
    <scope>NUCLEOTIDE SEQUENCE</scope>
    <source>
        <strain evidence="2">NRRL 20472</strain>
    </source>
</reference>
<comment type="caution">
    <text evidence="2">The sequence shown here is derived from an EMBL/GenBank/DDBJ whole genome shotgun (WGS) entry which is preliminary data.</text>
</comment>